<gene>
    <name evidence="8" type="ORF">BN846_0126180</name>
</gene>
<keyword evidence="4" id="KW-0496">Mitochondrion</keyword>
<evidence type="ECO:0000256" key="1">
    <source>
        <dbReference type="ARBA" id="ARBA00004225"/>
    </source>
</evidence>
<dbReference type="InterPro" id="IPR027434">
    <property type="entry name" value="Homing_endonucl"/>
</dbReference>
<dbReference type="FunFam" id="3.10.28.10:FF:000010">
    <property type="entry name" value="LAGLIDADG homing endonuclease I-LtrII"/>
    <property type="match status" value="1"/>
</dbReference>
<keyword evidence="5 6" id="KW-0472">Membrane</keyword>
<evidence type="ECO:0000313" key="8">
    <source>
        <dbReference type="EMBL" id="CDL72484.1"/>
    </source>
</evidence>
<keyword evidence="8" id="KW-0378">Hydrolase</keyword>
<dbReference type="InterPro" id="IPR051289">
    <property type="entry name" value="LAGLIDADG_Endonuclease"/>
</dbReference>
<feature type="domain" description="Homing endonuclease LAGLIDADG" evidence="7">
    <location>
        <begin position="311"/>
        <end position="410"/>
    </location>
</feature>
<keyword evidence="2 6" id="KW-0812">Transmembrane</keyword>
<dbReference type="InterPro" id="IPR001133">
    <property type="entry name" value="NADH_UbQ_OxRdtase_chain4L/K"/>
</dbReference>
<dbReference type="GO" id="GO:0031966">
    <property type="term" value="C:mitochondrial membrane"/>
    <property type="evidence" value="ECO:0007669"/>
    <property type="project" value="UniProtKB-SubCell"/>
</dbReference>
<evidence type="ECO:0000256" key="2">
    <source>
        <dbReference type="ARBA" id="ARBA00022692"/>
    </source>
</evidence>
<dbReference type="Gene3D" id="1.10.287.3510">
    <property type="match status" value="1"/>
</dbReference>
<name>W1I7I2_FUSPS</name>
<dbReference type="SUPFAM" id="SSF55608">
    <property type="entry name" value="Homing endonucleases"/>
    <property type="match status" value="2"/>
</dbReference>
<dbReference type="GO" id="GO:0042773">
    <property type="term" value="P:ATP synthesis coupled electron transport"/>
    <property type="evidence" value="ECO:0007669"/>
    <property type="project" value="InterPro"/>
</dbReference>
<evidence type="ECO:0000259" key="7">
    <source>
        <dbReference type="Pfam" id="PF00961"/>
    </source>
</evidence>
<keyword evidence="8" id="KW-0540">Nuclease</keyword>
<evidence type="ECO:0000256" key="5">
    <source>
        <dbReference type="ARBA" id="ARBA00023136"/>
    </source>
</evidence>
<dbReference type="FunFam" id="1.10.287.3510:FF:000004">
    <property type="entry name" value="NADH-ubiquinone oxidoreductase chain 4L"/>
    <property type="match status" value="1"/>
</dbReference>
<dbReference type="InterPro" id="IPR004860">
    <property type="entry name" value="LAGLIDADG_dom"/>
</dbReference>
<proteinExistence type="inferred from homology"/>
<dbReference type="Gene3D" id="3.10.28.10">
    <property type="entry name" value="Homing endonucleases"/>
    <property type="match status" value="2"/>
</dbReference>
<organism evidence="8">
    <name type="scientific">Fusarium pseudograminearum CS3220</name>
    <dbReference type="NCBI Taxonomy" id="1318456"/>
    <lineage>
        <taxon>Eukaryota</taxon>
        <taxon>Fungi</taxon>
        <taxon>Dikarya</taxon>
        <taxon>Ascomycota</taxon>
        <taxon>Pezizomycotina</taxon>
        <taxon>Sordariomycetes</taxon>
        <taxon>Hypocreomycetidae</taxon>
        <taxon>Hypocreales</taxon>
        <taxon>Nectriaceae</taxon>
        <taxon>Fusarium</taxon>
    </lineage>
</organism>
<dbReference type="AlphaFoldDB" id="W1I7I2"/>
<keyword evidence="8" id="KW-0255">Endonuclease</keyword>
<dbReference type="PANTHER" id="PTHR36181:SF4">
    <property type="entry name" value="LAGLIDADG ENDONUCLEASE"/>
    <property type="match status" value="1"/>
</dbReference>
<dbReference type="Pfam" id="PF00420">
    <property type="entry name" value="Oxidored_q2"/>
    <property type="match status" value="1"/>
</dbReference>
<feature type="transmembrane region" description="Helical" evidence="6">
    <location>
        <begin position="67"/>
        <end position="90"/>
    </location>
</feature>
<comment type="subcellular location">
    <subcellularLocation>
        <location evidence="1">Mitochondrion membrane</location>
        <topology evidence="1">Multi-pass membrane protein</topology>
    </subcellularLocation>
</comment>
<accession>W1I7I2</accession>
<evidence type="ECO:0000256" key="3">
    <source>
        <dbReference type="ARBA" id="ARBA00022989"/>
    </source>
</evidence>
<feature type="transmembrane region" description="Helical" evidence="6">
    <location>
        <begin position="35"/>
        <end position="55"/>
    </location>
</feature>
<dbReference type="GO" id="GO:0016651">
    <property type="term" value="F:oxidoreductase activity, acting on NAD(P)H"/>
    <property type="evidence" value="ECO:0007669"/>
    <property type="project" value="InterPro"/>
</dbReference>
<dbReference type="PANTHER" id="PTHR36181">
    <property type="entry name" value="INTRON-ENCODED ENDONUCLEASE AI3-RELATED"/>
    <property type="match status" value="1"/>
</dbReference>
<reference evidence="8" key="1">
    <citation type="submission" date="2013-05" db="EMBL/GenBank/DDBJ databases">
        <title>Draft genome sequences of six wheat associated Fusarium spp. isolates.</title>
        <authorList>
            <person name="Moolhuijzen P.M."/>
            <person name="Manners J.M."/>
            <person name="Wilcox S."/>
            <person name="Bellgard M.I."/>
            <person name="Gardiner D.M."/>
        </authorList>
    </citation>
    <scope>NUCLEOTIDE SEQUENCE</scope>
    <source>
        <strain evidence="8">CS3220</strain>
    </source>
</reference>
<feature type="transmembrane region" description="Helical" evidence="6">
    <location>
        <begin position="12"/>
        <end position="29"/>
    </location>
</feature>
<protein>
    <submittedName>
        <fullName evidence="8">LAGLIDADG endonuclease n1 TaxGibberella zeae PH-1 RepIDA5J046_GIBZE</fullName>
    </submittedName>
</protein>
<keyword evidence="3 6" id="KW-1133">Transmembrane helix</keyword>
<dbReference type="EMBL" id="HG316776">
    <property type="protein sequence ID" value="CDX48503.1"/>
    <property type="molecule type" value="Genomic_DNA"/>
</dbReference>
<sequence length="443" mass="50135">MVPEQFVILNKNMSLTLLLFLIGILGFVFNRKNLILMLISIEIMLLSITFLILVSSVNIDDIIGQTYAIYIIVVAGAESAIGLAILVAFYRLASHYAPGSINRASTSNIQSLNRVSDLRKVNSYPFKVPGTFIRNYSTTRVMSLHPWFVTGFTDAEGCFWIGVRNDPRNKTGWCVQAFFQIALHKKDVALLNNIQSYFGGIGTVAVRGERCYFIVSSLKQIIKVIIPHFDAHPLITNKLVDYRLWKSIISIMEAKRHLTVEGLNEIIRMKSSLNLGLSDEIQDAFAETLSTNPNQERSWNPAESIPHGMWMAGFTSGEGSFFVNIFKSTHHRVGYQVRLGFEIAQHIRDELTMATFTSFFNCGIISRYSEDMVKYRCTKFSDLNILIIPFFKEYLPLGNKLLDFEDFGKVALLLENKAHLTEEGLNSIRKIKAVACLMNSLRK</sequence>
<dbReference type="InterPro" id="IPR039428">
    <property type="entry name" value="NUOK/Mnh_C1-like"/>
</dbReference>
<evidence type="ECO:0000256" key="6">
    <source>
        <dbReference type="SAM" id="Phobius"/>
    </source>
</evidence>
<evidence type="ECO:0000256" key="4">
    <source>
        <dbReference type="ARBA" id="ARBA00023128"/>
    </source>
</evidence>
<dbReference type="GO" id="GO:0004519">
    <property type="term" value="F:endonuclease activity"/>
    <property type="evidence" value="ECO:0007669"/>
    <property type="project" value="UniProtKB-KW"/>
</dbReference>
<feature type="domain" description="Homing endonuclease LAGLIDADG" evidence="7">
    <location>
        <begin position="150"/>
        <end position="248"/>
    </location>
</feature>
<dbReference type="Pfam" id="PF00961">
    <property type="entry name" value="LAGLIDADG_1"/>
    <property type="match status" value="2"/>
</dbReference>
<dbReference type="HAMAP" id="MF_01456">
    <property type="entry name" value="NDH1_NuoK"/>
    <property type="match status" value="1"/>
</dbReference>
<dbReference type="EMBL" id="CBMC010001471">
    <property type="protein sequence ID" value="CDL72484.1"/>
    <property type="molecule type" value="Genomic_DNA"/>
</dbReference>